<dbReference type="EMBL" id="RFFG01000016">
    <property type="protein sequence ID" value="RMI44873.1"/>
    <property type="molecule type" value="Genomic_DNA"/>
</dbReference>
<dbReference type="RefSeq" id="WP_122194310.1">
    <property type="nucleotide sequence ID" value="NZ_JBHSKC010000032.1"/>
</dbReference>
<dbReference type="OrthoDB" id="3478678at2"/>
<keyword evidence="2" id="KW-1185">Reference proteome</keyword>
<comment type="caution">
    <text evidence="1">The sequence shown here is derived from an EMBL/GenBank/DDBJ whole genome shotgun (WGS) entry which is preliminary data.</text>
</comment>
<organism evidence="1 2">
    <name type="scientific">Actinomadura harenae</name>
    <dbReference type="NCBI Taxonomy" id="2483351"/>
    <lineage>
        <taxon>Bacteria</taxon>
        <taxon>Bacillati</taxon>
        <taxon>Actinomycetota</taxon>
        <taxon>Actinomycetes</taxon>
        <taxon>Streptosporangiales</taxon>
        <taxon>Thermomonosporaceae</taxon>
        <taxon>Actinomadura</taxon>
    </lineage>
</organism>
<accession>A0A3M2M7P2</accession>
<reference evidence="1 2" key="1">
    <citation type="submission" date="2018-10" db="EMBL/GenBank/DDBJ databases">
        <title>Isolation from soil.</title>
        <authorList>
            <person name="Hu J."/>
        </authorList>
    </citation>
    <scope>NUCLEOTIDE SEQUENCE [LARGE SCALE GENOMIC DNA]</scope>
    <source>
        <strain evidence="1 2">NEAU-Ht49</strain>
    </source>
</reference>
<dbReference type="Proteomes" id="UP000282674">
    <property type="component" value="Unassembled WGS sequence"/>
</dbReference>
<protein>
    <submittedName>
        <fullName evidence="1">Uncharacterized protein</fullName>
    </submittedName>
</protein>
<sequence length="68" mass="7433">MEPTAVGIVVRDPERPGAAARVECRERPSDGDRMWFWGPLGPLVEADRIPDAIVAIRSLLTHPSDGAR</sequence>
<name>A0A3M2M7P2_9ACTN</name>
<evidence type="ECO:0000313" key="1">
    <source>
        <dbReference type="EMBL" id="RMI44873.1"/>
    </source>
</evidence>
<evidence type="ECO:0000313" key="2">
    <source>
        <dbReference type="Proteomes" id="UP000282674"/>
    </source>
</evidence>
<proteinExistence type="predicted"/>
<dbReference type="AlphaFoldDB" id="A0A3M2M7P2"/>
<gene>
    <name evidence="1" type="ORF">EBO15_11350</name>
</gene>